<dbReference type="GO" id="GO:0061630">
    <property type="term" value="F:ubiquitin protein ligase activity"/>
    <property type="evidence" value="ECO:0007669"/>
    <property type="project" value="TreeGrafter"/>
</dbReference>
<dbReference type="OrthoDB" id="421575at2759"/>
<reference evidence="7 9" key="1">
    <citation type="journal article" date="2012" name="Nature">
        <title>Algal genomes reveal evolutionary mosaicism and the fate of nucleomorphs.</title>
        <authorList>
            <consortium name="DOE Joint Genome Institute"/>
            <person name="Curtis B.A."/>
            <person name="Tanifuji G."/>
            <person name="Burki F."/>
            <person name="Gruber A."/>
            <person name="Irimia M."/>
            <person name="Maruyama S."/>
            <person name="Arias M.C."/>
            <person name="Ball S.G."/>
            <person name="Gile G.H."/>
            <person name="Hirakawa Y."/>
            <person name="Hopkins J.F."/>
            <person name="Kuo A."/>
            <person name="Rensing S.A."/>
            <person name="Schmutz J."/>
            <person name="Symeonidi A."/>
            <person name="Elias M."/>
            <person name="Eveleigh R.J."/>
            <person name="Herman E.K."/>
            <person name="Klute M.J."/>
            <person name="Nakayama T."/>
            <person name="Obornik M."/>
            <person name="Reyes-Prieto A."/>
            <person name="Armbrust E.V."/>
            <person name="Aves S.J."/>
            <person name="Beiko R.G."/>
            <person name="Coutinho P."/>
            <person name="Dacks J.B."/>
            <person name="Durnford D.G."/>
            <person name="Fast N.M."/>
            <person name="Green B.R."/>
            <person name="Grisdale C.J."/>
            <person name="Hempel F."/>
            <person name="Henrissat B."/>
            <person name="Hoppner M.P."/>
            <person name="Ishida K."/>
            <person name="Kim E."/>
            <person name="Koreny L."/>
            <person name="Kroth P.G."/>
            <person name="Liu Y."/>
            <person name="Malik S.B."/>
            <person name="Maier U.G."/>
            <person name="McRose D."/>
            <person name="Mock T."/>
            <person name="Neilson J.A."/>
            <person name="Onodera N.T."/>
            <person name="Poole A.M."/>
            <person name="Pritham E.J."/>
            <person name="Richards T.A."/>
            <person name="Rocap G."/>
            <person name="Roy S.W."/>
            <person name="Sarai C."/>
            <person name="Schaack S."/>
            <person name="Shirato S."/>
            <person name="Slamovits C.H."/>
            <person name="Spencer D.F."/>
            <person name="Suzuki S."/>
            <person name="Worden A.Z."/>
            <person name="Zauner S."/>
            <person name="Barry K."/>
            <person name="Bell C."/>
            <person name="Bharti A.K."/>
            <person name="Crow J.A."/>
            <person name="Grimwood J."/>
            <person name="Kramer R."/>
            <person name="Lindquist E."/>
            <person name="Lucas S."/>
            <person name="Salamov A."/>
            <person name="McFadden G.I."/>
            <person name="Lane C.E."/>
            <person name="Keeling P.J."/>
            <person name="Gray M.W."/>
            <person name="Grigoriev I.V."/>
            <person name="Archibald J.M."/>
        </authorList>
    </citation>
    <scope>NUCLEOTIDE SEQUENCE</scope>
    <source>
        <strain evidence="7 9">CCMP2712</strain>
    </source>
</reference>
<keyword evidence="1" id="KW-0479">Metal-binding</keyword>
<organism evidence="7">
    <name type="scientific">Guillardia theta (strain CCMP2712)</name>
    <name type="common">Cryptophyte</name>
    <dbReference type="NCBI Taxonomy" id="905079"/>
    <lineage>
        <taxon>Eukaryota</taxon>
        <taxon>Cryptophyceae</taxon>
        <taxon>Pyrenomonadales</taxon>
        <taxon>Geminigeraceae</taxon>
        <taxon>Guillardia</taxon>
    </lineage>
</organism>
<reference evidence="9" key="2">
    <citation type="submission" date="2012-11" db="EMBL/GenBank/DDBJ databases">
        <authorList>
            <person name="Kuo A."/>
            <person name="Curtis B.A."/>
            <person name="Tanifuji G."/>
            <person name="Burki F."/>
            <person name="Gruber A."/>
            <person name="Irimia M."/>
            <person name="Maruyama S."/>
            <person name="Arias M.C."/>
            <person name="Ball S.G."/>
            <person name="Gile G.H."/>
            <person name="Hirakawa Y."/>
            <person name="Hopkins J.F."/>
            <person name="Rensing S.A."/>
            <person name="Schmutz J."/>
            <person name="Symeonidi A."/>
            <person name="Elias M."/>
            <person name="Eveleigh R.J."/>
            <person name="Herman E.K."/>
            <person name="Klute M.J."/>
            <person name="Nakayama T."/>
            <person name="Obornik M."/>
            <person name="Reyes-Prieto A."/>
            <person name="Armbrust E.V."/>
            <person name="Aves S.J."/>
            <person name="Beiko R.G."/>
            <person name="Coutinho P."/>
            <person name="Dacks J.B."/>
            <person name="Durnford D.G."/>
            <person name="Fast N.M."/>
            <person name="Green B.R."/>
            <person name="Grisdale C."/>
            <person name="Hempe F."/>
            <person name="Henrissat B."/>
            <person name="Hoppner M.P."/>
            <person name="Ishida K.-I."/>
            <person name="Kim E."/>
            <person name="Koreny L."/>
            <person name="Kroth P.G."/>
            <person name="Liu Y."/>
            <person name="Malik S.-B."/>
            <person name="Maier U.G."/>
            <person name="McRose D."/>
            <person name="Mock T."/>
            <person name="Neilson J.A."/>
            <person name="Onodera N.T."/>
            <person name="Poole A.M."/>
            <person name="Pritham E.J."/>
            <person name="Richards T.A."/>
            <person name="Rocap G."/>
            <person name="Roy S.W."/>
            <person name="Sarai C."/>
            <person name="Schaack S."/>
            <person name="Shirato S."/>
            <person name="Slamovits C.H."/>
            <person name="Spencer D.F."/>
            <person name="Suzuki S."/>
            <person name="Worden A.Z."/>
            <person name="Zauner S."/>
            <person name="Barry K."/>
            <person name="Bell C."/>
            <person name="Bharti A.K."/>
            <person name="Crow J.A."/>
            <person name="Grimwood J."/>
            <person name="Kramer R."/>
            <person name="Lindquist E."/>
            <person name="Lucas S."/>
            <person name="Salamov A."/>
            <person name="McFadden G.I."/>
            <person name="Lane C.E."/>
            <person name="Keeling P.J."/>
            <person name="Gray M.W."/>
            <person name="Grigoriev I.V."/>
            <person name="Archibald J.M."/>
        </authorList>
    </citation>
    <scope>NUCLEOTIDE SEQUENCE</scope>
    <source>
        <strain evidence="9">CCMP2712</strain>
    </source>
</reference>
<protein>
    <recommendedName>
        <fullName evidence="6">RING-type domain-containing protein</fullName>
    </recommendedName>
</protein>
<dbReference type="Gene3D" id="3.30.40.10">
    <property type="entry name" value="Zinc/RING finger domain, C3HC4 (zinc finger)"/>
    <property type="match status" value="1"/>
</dbReference>
<name>L1IRX8_GUITC</name>
<gene>
    <name evidence="7" type="ORF">GUITHDRAFT_115148</name>
</gene>
<evidence type="ECO:0000313" key="7">
    <source>
        <dbReference type="EMBL" id="EKX38822.1"/>
    </source>
</evidence>
<dbReference type="STRING" id="905079.L1IRX8"/>
<dbReference type="InterPro" id="IPR013083">
    <property type="entry name" value="Znf_RING/FYVE/PHD"/>
</dbReference>
<dbReference type="Pfam" id="PF13639">
    <property type="entry name" value="zf-RING_2"/>
    <property type="match status" value="1"/>
</dbReference>
<evidence type="ECO:0000313" key="8">
    <source>
        <dbReference type="EnsemblProtists" id="EKX38822"/>
    </source>
</evidence>
<dbReference type="PANTHER" id="PTHR15710">
    <property type="entry name" value="E3 UBIQUITIN-PROTEIN LIGASE PRAJA"/>
    <property type="match status" value="1"/>
</dbReference>
<dbReference type="EMBL" id="JH993045">
    <property type="protein sequence ID" value="EKX38822.1"/>
    <property type="molecule type" value="Genomic_DNA"/>
</dbReference>
<dbReference type="PROSITE" id="PS50089">
    <property type="entry name" value="ZF_RING_2"/>
    <property type="match status" value="1"/>
</dbReference>
<sequence length="248" mass="27674">MGGKEVGVLVRGWGKEGGRDGATRSLVALLTKHYHEADKNTRDELYEACKRAFSLLRSRYTGAKFWQAGKKLFETLLSLMEDEAERSKEVKGWIDMAAAEAEKSPEKEEGPPKQEAPTSQEPPRMTLHDLLQSLITEVDVADLLHSVPIGDMGGPPPASRDARFNLDMKTVQGKDVVCAVCQEEFPVNGKAKMMPCGHPFHYDCLMEWLERKNSCPICRYSLPSERVAFDLAEDLVRARDPTASSLYS</sequence>
<evidence type="ECO:0000256" key="1">
    <source>
        <dbReference type="ARBA" id="ARBA00022723"/>
    </source>
</evidence>
<feature type="compositionally biased region" description="Basic and acidic residues" evidence="5">
    <location>
        <begin position="100"/>
        <end position="112"/>
    </location>
</feature>
<evidence type="ECO:0000256" key="5">
    <source>
        <dbReference type="SAM" id="MobiDB-lite"/>
    </source>
</evidence>
<evidence type="ECO:0000259" key="6">
    <source>
        <dbReference type="PROSITE" id="PS50089"/>
    </source>
</evidence>
<keyword evidence="3" id="KW-0862">Zinc</keyword>
<keyword evidence="9" id="KW-1185">Reference proteome</keyword>
<dbReference type="PaxDb" id="55529-EKX38822"/>
<reference evidence="8" key="3">
    <citation type="submission" date="2016-03" db="UniProtKB">
        <authorList>
            <consortium name="EnsemblProtists"/>
        </authorList>
    </citation>
    <scope>IDENTIFICATION</scope>
</reference>
<dbReference type="EnsemblProtists" id="EKX38822">
    <property type="protein sequence ID" value="EKX38822"/>
    <property type="gene ID" value="GUITHDRAFT_115148"/>
</dbReference>
<feature type="domain" description="RING-type" evidence="6">
    <location>
        <begin position="178"/>
        <end position="219"/>
    </location>
</feature>
<evidence type="ECO:0000313" key="9">
    <source>
        <dbReference type="Proteomes" id="UP000011087"/>
    </source>
</evidence>
<dbReference type="GO" id="GO:0016567">
    <property type="term" value="P:protein ubiquitination"/>
    <property type="evidence" value="ECO:0007669"/>
    <property type="project" value="TreeGrafter"/>
</dbReference>
<feature type="region of interest" description="Disordered" evidence="5">
    <location>
        <begin position="99"/>
        <end position="124"/>
    </location>
</feature>
<dbReference type="AlphaFoldDB" id="L1IRX8"/>
<dbReference type="PANTHER" id="PTHR15710:SF217">
    <property type="entry name" value="E3 UBIQUITIN-PROTEIN LIGASE RDUF2"/>
    <property type="match status" value="1"/>
</dbReference>
<evidence type="ECO:0000256" key="3">
    <source>
        <dbReference type="ARBA" id="ARBA00022833"/>
    </source>
</evidence>
<keyword evidence="2 4" id="KW-0863">Zinc-finger</keyword>
<accession>L1IRX8</accession>
<evidence type="ECO:0000256" key="4">
    <source>
        <dbReference type="PROSITE-ProRule" id="PRU00175"/>
    </source>
</evidence>
<dbReference type="GeneID" id="17295565"/>
<dbReference type="InterPro" id="IPR001841">
    <property type="entry name" value="Znf_RING"/>
</dbReference>
<evidence type="ECO:0000256" key="2">
    <source>
        <dbReference type="ARBA" id="ARBA00022771"/>
    </source>
</evidence>
<dbReference type="SMART" id="SM00184">
    <property type="entry name" value="RING"/>
    <property type="match status" value="1"/>
</dbReference>
<dbReference type="SUPFAM" id="SSF57850">
    <property type="entry name" value="RING/U-box"/>
    <property type="match status" value="1"/>
</dbReference>
<proteinExistence type="predicted"/>
<dbReference type="eggNOG" id="KOG0800">
    <property type="taxonomic scope" value="Eukaryota"/>
</dbReference>
<dbReference type="GO" id="GO:0005737">
    <property type="term" value="C:cytoplasm"/>
    <property type="evidence" value="ECO:0007669"/>
    <property type="project" value="TreeGrafter"/>
</dbReference>
<dbReference type="KEGG" id="gtt:GUITHDRAFT_115148"/>
<dbReference type="GO" id="GO:0008270">
    <property type="term" value="F:zinc ion binding"/>
    <property type="evidence" value="ECO:0007669"/>
    <property type="project" value="UniProtKB-KW"/>
</dbReference>
<dbReference type="HOGENOM" id="CLU_1121870_0_0_1"/>
<dbReference type="OMA" id="YSVICRV"/>
<dbReference type="RefSeq" id="XP_005825802.1">
    <property type="nucleotide sequence ID" value="XM_005825745.1"/>
</dbReference>
<dbReference type="Proteomes" id="UP000011087">
    <property type="component" value="Unassembled WGS sequence"/>
</dbReference>